<dbReference type="InterPro" id="IPR022136">
    <property type="entry name" value="DUF3668"/>
</dbReference>
<dbReference type="PROSITE" id="PS50004">
    <property type="entry name" value="C2"/>
    <property type="match status" value="2"/>
</dbReference>
<dbReference type="Proteomes" id="UP001527925">
    <property type="component" value="Unassembled WGS sequence"/>
</dbReference>
<dbReference type="InterPro" id="IPR035892">
    <property type="entry name" value="C2_domain_sf"/>
</dbReference>
<dbReference type="Pfam" id="PF00168">
    <property type="entry name" value="C2"/>
    <property type="match status" value="1"/>
</dbReference>
<feature type="compositionally biased region" description="Low complexity" evidence="2">
    <location>
        <begin position="188"/>
        <end position="197"/>
    </location>
</feature>
<feature type="domain" description="C2" evidence="3">
    <location>
        <begin position="505"/>
        <end position="637"/>
    </location>
</feature>
<feature type="region of interest" description="Disordered" evidence="2">
    <location>
        <begin position="768"/>
        <end position="809"/>
    </location>
</feature>
<keyword evidence="5" id="KW-1185">Reference proteome</keyword>
<feature type="coiled-coil region" evidence="1">
    <location>
        <begin position="865"/>
        <end position="1050"/>
    </location>
</feature>
<evidence type="ECO:0000256" key="1">
    <source>
        <dbReference type="SAM" id="Coils"/>
    </source>
</evidence>
<proteinExistence type="predicted"/>
<accession>A0ABR4N1Q8</accession>
<feature type="region of interest" description="Disordered" evidence="2">
    <location>
        <begin position="1092"/>
        <end position="1112"/>
    </location>
</feature>
<dbReference type="Gene3D" id="2.60.40.150">
    <property type="entry name" value="C2 domain"/>
    <property type="match status" value="1"/>
</dbReference>
<feature type="compositionally biased region" description="Pro residues" evidence="2">
    <location>
        <begin position="713"/>
        <end position="722"/>
    </location>
</feature>
<feature type="domain" description="C2" evidence="3">
    <location>
        <begin position="1"/>
        <end position="113"/>
    </location>
</feature>
<evidence type="ECO:0000313" key="4">
    <source>
        <dbReference type="EMBL" id="KAL2913445.1"/>
    </source>
</evidence>
<dbReference type="InterPro" id="IPR000008">
    <property type="entry name" value="C2_dom"/>
</dbReference>
<dbReference type="EMBL" id="JADGIZ020000046">
    <property type="protein sequence ID" value="KAL2913445.1"/>
    <property type="molecule type" value="Genomic_DNA"/>
</dbReference>
<dbReference type="CDD" id="cd00030">
    <property type="entry name" value="C2"/>
    <property type="match status" value="1"/>
</dbReference>
<sequence>MARSGQYTVQVTVLEGRNFQRKPSSKLYIQCRFNSEILTTDPADHTPTPIWDTELAWDVESKVLSFLRSQRASLKLVCYAIDSATNKRDSLGYVMLDLRAATQGPPPFPERWFGLVHSKTQQQPAAPPPAFRPEIRLSFTVQPRQEAGAAAGAMSAELAADAALGGAGGAANRARPGTRPSARRDGGRLAPSGSASGLGATAAPGAVAGMSNVSAQRTRTALANYTSVPIELKSDGFYQVGDGAMFFNFWITIAFAEHLSVLLDDADPAPQPTANGGFYFYYTFLGNDIMTHRFFDLASPNFPAERVSVRFRASLDDLRTFFREVAHIVMYLCHDSRVVGFADVPLTPLLEDTASDMAIIEKVFPLYNAREELPLSAQGIAPSIGVSMALSLGAAAQDQRRPISALSVGEVAATTAPRDQGAAATAPASVRAASPVVPAQMAAATAASAAAAASAAGAPARPASARAPPVPDDQRFADVRMGEPPTAPDPSTRPIMASVPALNASTVRSPGSPPPRSTIAPWHQFRFSIELRSLRDVQIKSANVYLKYAYTPFGTASPILTHPTTHIQRTPNEELLPHSFCAFEFVMSPERLSTYLDAVPLIVEMWHRDENTRDVLLGNASVDLAPVLAADKVHSAAGVAGSSGAGRSPAARSSEQRIVIQSVDMFVPVMSTGEAAKAYNRVADLRVVLALEDFGPVEELPDADVSPAGQPRVAPPVAPEPMQPRQHAPRQAQVPPAPTGSGITGAGVAAASDARATAAYLSGLRFQGTDAATPPQRSKPGGGGNGAAQIGGMLGVPGGSAPREGTPALSSIHESQEYRVALELELWRQEEEIKFKRYLAEREAQLTARLAQEWKQRDREREALLKRKLQDYKQLEAQMQTLSRDLEAREQVVRAGEADLARRRDELERQVQRQLDEARDATRRLQDEFRHRVEMEKSRAVEADSMRAKALRERDEMEARYRALDAEMAELRRAMAGSTESALRVELANAIEAKAGLERLVDTLKKSKKYYKAELRRLFAELAKERGRASAEAEKRLLNERKDLERMRVQIMAKEHLGLVHAEQASLESAKRDLMALGAGLPAGAAATAAGGSRSAVKDPSGAGPPAAMDPATSAEIERLTKERDRLLATGIYRRDDETMREFDARIAGLMASPVSIDRGIK</sequence>
<reference evidence="4 5" key="1">
    <citation type="submission" date="2023-09" db="EMBL/GenBank/DDBJ databases">
        <title>Pangenome analysis of Batrachochytrium dendrobatidis and related Chytrids.</title>
        <authorList>
            <person name="Yacoub M.N."/>
            <person name="Stajich J.E."/>
            <person name="James T.Y."/>
        </authorList>
    </citation>
    <scope>NUCLEOTIDE SEQUENCE [LARGE SCALE GENOMIC DNA]</scope>
    <source>
        <strain evidence="4 5">JEL0888</strain>
    </source>
</reference>
<dbReference type="Pfam" id="PF12416">
    <property type="entry name" value="DUF3668"/>
    <property type="match status" value="1"/>
</dbReference>
<dbReference type="SUPFAM" id="SSF49562">
    <property type="entry name" value="C2 domain (Calcium/lipid-binding domain, CaLB)"/>
    <property type="match status" value="1"/>
</dbReference>
<feature type="region of interest" description="Disordered" evidence="2">
    <location>
        <begin position="699"/>
        <end position="746"/>
    </location>
</feature>
<comment type="caution">
    <text evidence="4">The sequence shown here is derived from an EMBL/GenBank/DDBJ whole genome shotgun (WGS) entry which is preliminary data.</text>
</comment>
<name>A0ABR4N1Q8_9FUNG</name>
<keyword evidence="1" id="KW-0175">Coiled coil</keyword>
<protein>
    <recommendedName>
        <fullName evidence="3">C2 domain-containing protein</fullName>
    </recommendedName>
</protein>
<dbReference type="InterPro" id="IPR039893">
    <property type="entry name" value="CEP120-like"/>
</dbReference>
<gene>
    <name evidence="4" type="ORF">HK105_207057</name>
</gene>
<dbReference type="PANTHER" id="PTHR21574:SF0">
    <property type="entry name" value="CENTROSOMAL PROTEIN OF 120 KDA"/>
    <property type="match status" value="1"/>
</dbReference>
<evidence type="ECO:0000313" key="5">
    <source>
        <dbReference type="Proteomes" id="UP001527925"/>
    </source>
</evidence>
<evidence type="ECO:0000256" key="2">
    <source>
        <dbReference type="SAM" id="MobiDB-lite"/>
    </source>
</evidence>
<organism evidence="4 5">
    <name type="scientific">Polyrhizophydium stewartii</name>
    <dbReference type="NCBI Taxonomy" id="2732419"/>
    <lineage>
        <taxon>Eukaryota</taxon>
        <taxon>Fungi</taxon>
        <taxon>Fungi incertae sedis</taxon>
        <taxon>Chytridiomycota</taxon>
        <taxon>Chytridiomycota incertae sedis</taxon>
        <taxon>Chytridiomycetes</taxon>
        <taxon>Rhizophydiales</taxon>
        <taxon>Rhizophydiales incertae sedis</taxon>
        <taxon>Polyrhizophydium</taxon>
    </lineage>
</organism>
<evidence type="ECO:0000259" key="3">
    <source>
        <dbReference type="PROSITE" id="PS50004"/>
    </source>
</evidence>
<feature type="region of interest" description="Disordered" evidence="2">
    <location>
        <begin position="167"/>
        <end position="197"/>
    </location>
</feature>
<dbReference type="PANTHER" id="PTHR21574">
    <property type="entry name" value="CENTROSOMAL PROTEIN OF 120 KDA"/>
    <property type="match status" value="1"/>
</dbReference>